<dbReference type="GO" id="GO:0004197">
    <property type="term" value="F:cysteine-type endopeptidase activity"/>
    <property type="evidence" value="ECO:0007669"/>
    <property type="project" value="InterPro"/>
</dbReference>
<dbReference type="AlphaFoldDB" id="A0A9P8TTB9"/>
<evidence type="ECO:0000313" key="4">
    <source>
        <dbReference type="EMBL" id="KAH6603877.1"/>
    </source>
</evidence>
<name>A0A9P8TTB9_9HYPO</name>
<feature type="compositionally biased region" description="Basic and acidic residues" evidence="2">
    <location>
        <begin position="59"/>
        <end position="68"/>
    </location>
</feature>
<comment type="similarity">
    <text evidence="1">Belongs to the peptidase C14B family.</text>
</comment>
<evidence type="ECO:0000256" key="1">
    <source>
        <dbReference type="ARBA" id="ARBA00009005"/>
    </source>
</evidence>
<evidence type="ECO:0000256" key="2">
    <source>
        <dbReference type="SAM" id="MobiDB-lite"/>
    </source>
</evidence>
<dbReference type="Pfam" id="PF00656">
    <property type="entry name" value="Peptidase_C14"/>
    <property type="match status" value="1"/>
</dbReference>
<dbReference type="InterPro" id="IPR011600">
    <property type="entry name" value="Pept_C14_caspase"/>
</dbReference>
<dbReference type="InterPro" id="IPR050452">
    <property type="entry name" value="Metacaspase"/>
</dbReference>
<dbReference type="PANTHER" id="PTHR48104:SF30">
    <property type="entry name" value="METACASPASE-1"/>
    <property type="match status" value="1"/>
</dbReference>
<gene>
    <name evidence="4" type="ORF">Trco_007323</name>
</gene>
<dbReference type="OrthoDB" id="3223806at2759"/>
<keyword evidence="5" id="KW-1185">Reference proteome</keyword>
<feature type="region of interest" description="Disordered" evidence="2">
    <location>
        <begin position="56"/>
        <end position="76"/>
    </location>
</feature>
<accession>A0A9P8TTB9</accession>
<dbReference type="GO" id="GO:0005737">
    <property type="term" value="C:cytoplasm"/>
    <property type="evidence" value="ECO:0007669"/>
    <property type="project" value="TreeGrafter"/>
</dbReference>
<reference evidence="4" key="1">
    <citation type="submission" date="2021-08" db="EMBL/GenBank/DDBJ databases">
        <title>Chromosome-Level Trichoderma cornu-damae using Hi-C Data.</title>
        <authorList>
            <person name="Kim C.S."/>
        </authorList>
    </citation>
    <scope>NUCLEOTIDE SEQUENCE</scope>
    <source>
        <strain evidence="4">KA19-0412C</strain>
    </source>
</reference>
<dbReference type="Proteomes" id="UP000827724">
    <property type="component" value="Unassembled WGS sequence"/>
</dbReference>
<dbReference type="PANTHER" id="PTHR48104">
    <property type="entry name" value="METACASPASE-4"/>
    <property type="match status" value="1"/>
</dbReference>
<organism evidence="4 5">
    <name type="scientific">Trichoderma cornu-damae</name>
    <dbReference type="NCBI Taxonomy" id="654480"/>
    <lineage>
        <taxon>Eukaryota</taxon>
        <taxon>Fungi</taxon>
        <taxon>Dikarya</taxon>
        <taxon>Ascomycota</taxon>
        <taxon>Pezizomycotina</taxon>
        <taxon>Sordariomycetes</taxon>
        <taxon>Hypocreomycetidae</taxon>
        <taxon>Hypocreales</taxon>
        <taxon>Hypocreaceae</taxon>
        <taxon>Trichoderma</taxon>
    </lineage>
</organism>
<evidence type="ECO:0000259" key="3">
    <source>
        <dbReference type="Pfam" id="PF00656"/>
    </source>
</evidence>
<feature type="domain" description="Peptidase C14 caspase" evidence="3">
    <location>
        <begin position="7"/>
        <end position="231"/>
    </location>
</feature>
<sequence length="574" mass="64012">MSSSSKHFAVLIGVDLYMKKPLYSCVRDVVLVEGYLQHLEQTGRINWLQITKLTASHPSSRDGDDKTLPPESDETLPTTENIKKRLSKFMSDSTPGDHVLVHFSGHGTVLPDGRFALVPFRCEDGNNGQLKDLLAGDDLANLLHEMTEKGAKVLLVLDCCFSGKISRSRLPDAVRYMPLNPLSDTHRGTMEEAGQSALTRDATFRGASTRENWLMDTTRYTILTACSPTQTTHAVRFSREELHDSEPWDLAQVPQLRGSSDFAFFAHLQGEDDSFFPIAMLPSGRIMLQAGQIMGVCENDELALSPLSPHADKIWDSKYQLATARNVGGVTAEVKLNGSGSGLIDYNWVARLSKLCAHSSGDNETPVEESQGLPEHSLGVASARSRILRGLAHLARFDDIAHMKPRKEDEVLQNAVDVKLYRKPRLSLPHDVVIDAAHEETLSLSVFNNGERRVFVDIYCLTGEWEIENLLAAENTELASQEAAEQDRRIELDVKMMVPEHFREATSCEDVFKVFIITRNVPFNLAALGPSYRGPELSWEDELPDSWMAPSEFCLMVMLEMQLVCLPWTGDPMQ</sequence>
<comment type="caution">
    <text evidence="4">The sequence shown here is derived from an EMBL/GenBank/DDBJ whole genome shotgun (WGS) entry which is preliminary data.</text>
</comment>
<evidence type="ECO:0000313" key="5">
    <source>
        <dbReference type="Proteomes" id="UP000827724"/>
    </source>
</evidence>
<dbReference type="GO" id="GO:0006508">
    <property type="term" value="P:proteolysis"/>
    <property type="evidence" value="ECO:0007669"/>
    <property type="project" value="InterPro"/>
</dbReference>
<dbReference type="EMBL" id="JAIWOZ010000006">
    <property type="protein sequence ID" value="KAH6603877.1"/>
    <property type="molecule type" value="Genomic_DNA"/>
</dbReference>
<proteinExistence type="inferred from homology"/>
<dbReference type="Gene3D" id="3.40.50.1460">
    <property type="match status" value="1"/>
</dbReference>
<protein>
    <recommendedName>
        <fullName evidence="3">Peptidase C14 caspase domain-containing protein</fullName>
    </recommendedName>
</protein>